<organism evidence="2 3">
    <name type="scientific">Fusarium acutatum</name>
    <dbReference type="NCBI Taxonomy" id="78861"/>
    <lineage>
        <taxon>Eukaryota</taxon>
        <taxon>Fungi</taxon>
        <taxon>Dikarya</taxon>
        <taxon>Ascomycota</taxon>
        <taxon>Pezizomycotina</taxon>
        <taxon>Sordariomycetes</taxon>
        <taxon>Hypocreomycetidae</taxon>
        <taxon>Hypocreales</taxon>
        <taxon>Nectriaceae</taxon>
        <taxon>Fusarium</taxon>
        <taxon>Fusarium fujikuroi species complex</taxon>
    </lineage>
</organism>
<evidence type="ECO:0000313" key="2">
    <source>
        <dbReference type="EMBL" id="KAF4417924.1"/>
    </source>
</evidence>
<dbReference type="Proteomes" id="UP000536711">
    <property type="component" value="Unassembled WGS sequence"/>
</dbReference>
<reference evidence="2 3" key="1">
    <citation type="submission" date="2020-01" db="EMBL/GenBank/DDBJ databases">
        <title>Identification and distribution of gene clusters putatively required for synthesis of sphingolipid metabolism inhibitors in phylogenetically diverse species of the filamentous fungus Fusarium.</title>
        <authorList>
            <person name="Kim H.-S."/>
            <person name="Busman M."/>
            <person name="Brown D.W."/>
            <person name="Divon H."/>
            <person name="Uhlig S."/>
            <person name="Proctor R.H."/>
        </authorList>
    </citation>
    <scope>NUCLEOTIDE SEQUENCE [LARGE SCALE GENOMIC DNA]</scope>
    <source>
        <strain evidence="2 3">NRRL 13308</strain>
    </source>
</reference>
<gene>
    <name evidence="2" type="ORF">FACUT_11950</name>
</gene>
<feature type="compositionally biased region" description="Basic and acidic residues" evidence="1">
    <location>
        <begin position="405"/>
        <end position="428"/>
    </location>
</feature>
<evidence type="ECO:0008006" key="4">
    <source>
        <dbReference type="Google" id="ProtNLM"/>
    </source>
</evidence>
<feature type="region of interest" description="Disordered" evidence="1">
    <location>
        <begin position="400"/>
        <end position="428"/>
    </location>
</feature>
<keyword evidence="3" id="KW-1185">Reference proteome</keyword>
<evidence type="ECO:0000256" key="1">
    <source>
        <dbReference type="SAM" id="MobiDB-lite"/>
    </source>
</evidence>
<dbReference type="Gene3D" id="3.60.15.10">
    <property type="entry name" value="Ribonuclease Z/Hydroxyacylglutathione hydrolase-like"/>
    <property type="match status" value="1"/>
</dbReference>
<proteinExistence type="predicted"/>
<dbReference type="OrthoDB" id="5093080at2759"/>
<dbReference type="EMBL" id="JAADJF010000414">
    <property type="protein sequence ID" value="KAF4417924.1"/>
    <property type="molecule type" value="Genomic_DNA"/>
</dbReference>
<sequence>MDGGRDAQRLRASCVVHAGLWLIAVIHNITGPYLRAWVVTHWDRDHYEGVLSLLKSGTLKGFVFMEGFSLYCASDEKVVPKASRALKDAGIQSTIKVGTNAIGYNFFGQDFNNYGVGFWCVGGDGYSYTKDFQLPPTPLEEQTHSDNIQMVCEKDAPTPNEKSLMAAIIWPNSRGTSRYSYFCAGDGNVPLEKKNVCPVVFGNKKVKAFKLDHHGSSGEFSGGEVLECMNLPQRLIVTPGHQYGHPCWDVLFKISKMYKEAKQNDGNKLLYTTRLPYWVDESRFGKWSSRDVNINHERIMSIELNKVSSRYTGILSGNETAKAFDKVIQNDQDQEINRKHWVKALSGSMMKEEDDEDESKDPDYIYEDALTDFLVEVIKNRGAIYESIYDRVTEELSAAGAGKQGKLEMEPGKKKGKDDIEEEKPSKSMDEVMENMYEVVTACVCMWNSISEQEIREGVPQTRYFLLQMVSANDNDLDGVVRSYEWPEMRDWVPKSHF</sequence>
<protein>
    <recommendedName>
        <fullName evidence="4">Metallo-beta-lactamase domain-containing protein</fullName>
    </recommendedName>
</protein>
<evidence type="ECO:0000313" key="3">
    <source>
        <dbReference type="Proteomes" id="UP000536711"/>
    </source>
</evidence>
<dbReference type="AlphaFoldDB" id="A0A8H4JCB1"/>
<dbReference type="InterPro" id="IPR036866">
    <property type="entry name" value="RibonucZ/Hydroxyglut_hydro"/>
</dbReference>
<comment type="caution">
    <text evidence="2">The sequence shown here is derived from an EMBL/GenBank/DDBJ whole genome shotgun (WGS) entry which is preliminary data.</text>
</comment>
<accession>A0A8H4JCB1</accession>
<name>A0A8H4JCB1_9HYPO</name>